<accession>A0A9D4XXK3</accession>
<feature type="domain" description="Reverse transcriptase zinc-binding" evidence="1">
    <location>
        <begin position="315"/>
        <end position="381"/>
    </location>
</feature>
<evidence type="ECO:0000313" key="3">
    <source>
        <dbReference type="Proteomes" id="UP001058974"/>
    </source>
</evidence>
<organism evidence="2 3">
    <name type="scientific">Pisum sativum</name>
    <name type="common">Garden pea</name>
    <name type="synonym">Lathyrus oleraceus</name>
    <dbReference type="NCBI Taxonomy" id="3888"/>
    <lineage>
        <taxon>Eukaryota</taxon>
        <taxon>Viridiplantae</taxon>
        <taxon>Streptophyta</taxon>
        <taxon>Embryophyta</taxon>
        <taxon>Tracheophyta</taxon>
        <taxon>Spermatophyta</taxon>
        <taxon>Magnoliopsida</taxon>
        <taxon>eudicotyledons</taxon>
        <taxon>Gunneridae</taxon>
        <taxon>Pentapetalae</taxon>
        <taxon>rosids</taxon>
        <taxon>fabids</taxon>
        <taxon>Fabales</taxon>
        <taxon>Fabaceae</taxon>
        <taxon>Papilionoideae</taxon>
        <taxon>50 kb inversion clade</taxon>
        <taxon>NPAAA clade</taxon>
        <taxon>Hologalegina</taxon>
        <taxon>IRL clade</taxon>
        <taxon>Fabeae</taxon>
        <taxon>Lathyrus</taxon>
    </lineage>
</organism>
<dbReference type="PANTHER" id="PTHR33116">
    <property type="entry name" value="REVERSE TRANSCRIPTASE ZINC-BINDING DOMAIN-CONTAINING PROTEIN-RELATED-RELATED"/>
    <property type="match status" value="1"/>
</dbReference>
<dbReference type="AlphaFoldDB" id="A0A9D4XXK3"/>
<dbReference type="InterPro" id="IPR026960">
    <property type="entry name" value="RVT-Znf"/>
</dbReference>
<dbReference type="Gramene" id="Psat03G0309600-T1">
    <property type="protein sequence ID" value="KAI5427939.1"/>
    <property type="gene ID" value="KIW84_033096"/>
</dbReference>
<comment type="caution">
    <text evidence="2">The sequence shown here is derived from an EMBL/GenBank/DDBJ whole genome shotgun (WGS) entry which is preliminary data.</text>
</comment>
<dbReference type="Proteomes" id="UP001058974">
    <property type="component" value="Chromosome 3"/>
</dbReference>
<sequence>MKARFRRNHIYAANTPDGRIEDVGEIKREVRNFFKSNFKEDNWVRPVLGGVEFVNLSVVDNKSLEETFGEVEIKAAVWSCNGDKSPGPDDFSFSFLQDCWELVKGDVIRFVMKFYDNPSLFKDVTASFIIFVPKIRNLQLLSNYKPICLAPIVILKEIVRIQSNVLWGGGSSVRSIHWVSWKFICRLKEEGDLGVKDIMVFNKSFILKWKWRFLSEKNTFWKGIIEHRYSSSSLALEVCCFDGSKGRKTQPIWWRYLMSLCLVNRSIVDPFISILDCRLGIGSDLSFWSKTWIGELPLNEVDAEGVVSEVLSKALSVLWRAKLSSKIQIFIWRLFLDLLATKNQLIKRGMNAILSDYLCVICGWFEELSSYVFFSCAYSTNVLRGIIRWLGFELIIDSKPLVFFSVYASALRKEVGNKAGIVIWAVVVSQIWLSRNDVIFRGNRFSLEDLISSIKVLYWSWLGIGLRMQKSFNYYDWYNSPVKCLKR</sequence>
<protein>
    <recommendedName>
        <fullName evidence="1">Reverse transcriptase zinc-binding domain-containing protein</fullName>
    </recommendedName>
</protein>
<gene>
    <name evidence="2" type="ORF">KIW84_033096</name>
</gene>
<dbReference type="EMBL" id="JAMSHJ010000003">
    <property type="protein sequence ID" value="KAI5427939.1"/>
    <property type="molecule type" value="Genomic_DNA"/>
</dbReference>
<proteinExistence type="predicted"/>
<evidence type="ECO:0000259" key="1">
    <source>
        <dbReference type="Pfam" id="PF13966"/>
    </source>
</evidence>
<keyword evidence="3" id="KW-1185">Reference proteome</keyword>
<name>A0A9D4XXK3_PEA</name>
<dbReference type="Pfam" id="PF13966">
    <property type="entry name" value="zf-RVT"/>
    <property type="match status" value="1"/>
</dbReference>
<evidence type="ECO:0000313" key="2">
    <source>
        <dbReference type="EMBL" id="KAI5427939.1"/>
    </source>
</evidence>
<dbReference type="PANTHER" id="PTHR33116:SF78">
    <property type="entry name" value="OS12G0587133 PROTEIN"/>
    <property type="match status" value="1"/>
</dbReference>
<reference evidence="2 3" key="1">
    <citation type="journal article" date="2022" name="Nat. Genet.">
        <title>Improved pea reference genome and pan-genome highlight genomic features and evolutionary characteristics.</title>
        <authorList>
            <person name="Yang T."/>
            <person name="Liu R."/>
            <person name="Luo Y."/>
            <person name="Hu S."/>
            <person name="Wang D."/>
            <person name="Wang C."/>
            <person name="Pandey M.K."/>
            <person name="Ge S."/>
            <person name="Xu Q."/>
            <person name="Li N."/>
            <person name="Li G."/>
            <person name="Huang Y."/>
            <person name="Saxena R.K."/>
            <person name="Ji Y."/>
            <person name="Li M."/>
            <person name="Yan X."/>
            <person name="He Y."/>
            <person name="Liu Y."/>
            <person name="Wang X."/>
            <person name="Xiang C."/>
            <person name="Varshney R.K."/>
            <person name="Ding H."/>
            <person name="Gao S."/>
            <person name="Zong X."/>
        </authorList>
    </citation>
    <scope>NUCLEOTIDE SEQUENCE [LARGE SCALE GENOMIC DNA]</scope>
    <source>
        <strain evidence="2 3">cv. Zhongwan 6</strain>
    </source>
</reference>